<dbReference type="AlphaFoldDB" id="A0A438GKT2"/>
<dbReference type="InterPro" id="IPR032675">
    <property type="entry name" value="LRR_dom_sf"/>
</dbReference>
<evidence type="ECO:0000256" key="7">
    <source>
        <dbReference type="SAM" id="MobiDB-lite"/>
    </source>
</evidence>
<evidence type="ECO:0000256" key="3">
    <source>
        <dbReference type="ARBA" id="ARBA00022737"/>
    </source>
</evidence>
<dbReference type="EMBL" id="QGNW01000406">
    <property type="protein sequence ID" value="RVW72807.1"/>
    <property type="molecule type" value="Genomic_DNA"/>
</dbReference>
<keyword evidence="6" id="KW-0067">ATP-binding</keyword>
<dbReference type="SUPFAM" id="SSF52540">
    <property type="entry name" value="P-loop containing nucleoside triphosphate hydrolases"/>
    <property type="match status" value="1"/>
</dbReference>
<evidence type="ECO:0000259" key="9">
    <source>
        <dbReference type="Pfam" id="PF23247"/>
    </source>
</evidence>
<dbReference type="GO" id="GO:0006952">
    <property type="term" value="P:defense response"/>
    <property type="evidence" value="ECO:0007669"/>
    <property type="project" value="UniProtKB-KW"/>
</dbReference>
<keyword evidence="5" id="KW-0611">Plant defense</keyword>
<evidence type="ECO:0000259" key="8">
    <source>
        <dbReference type="Pfam" id="PF00931"/>
    </source>
</evidence>
<dbReference type="PRINTS" id="PR00364">
    <property type="entry name" value="DISEASERSIST"/>
</dbReference>
<dbReference type="InterPro" id="IPR058922">
    <property type="entry name" value="WHD_DRP"/>
</dbReference>
<dbReference type="PANTHER" id="PTHR33463">
    <property type="entry name" value="NB-ARC DOMAIN-CONTAINING PROTEIN-RELATED"/>
    <property type="match status" value="1"/>
</dbReference>
<keyword evidence="4" id="KW-0547">Nucleotide-binding</keyword>
<feature type="region of interest" description="Disordered" evidence="7">
    <location>
        <begin position="1"/>
        <end position="21"/>
    </location>
</feature>
<evidence type="ECO:0000256" key="5">
    <source>
        <dbReference type="ARBA" id="ARBA00022821"/>
    </source>
</evidence>
<evidence type="ECO:0000256" key="1">
    <source>
        <dbReference type="ARBA" id="ARBA00008894"/>
    </source>
</evidence>
<sequence>MQYYSSRVVKPDQTKLGSTKPNSMQRFADASNMNNWELFGLYGMGGAGKTTLMVKVNNEFIRASKGFEITIWVVVSRPASVGKVQEVIRNKLDISDNRWRNRSEDEKVVEIFNVLKAKRFVLLLDDVWERLDFQKLGVPSPNSRNKSKVILTTRSLDVCRDMEAQKSIKVECLTQGEAINLFKKKVGETTLNSHPDIPQLLEIAAKECKGLPLALVTIRRSMTGKNTPREWERAIQILKTYPSKFSEDYEIIDDDLIFLWIGEGFLDEFDNIAEAYNQGHDIIEHLKTTCLLKSVGFDQVKMQDVIRAMALWRLGLGNLEDMTFLQLPRMKHLQLLGISRCGELQEIKVDLEKKGTGQGFVVDLIPNSNFQSLRVVIVYQLPKLLDLAWLFYIPRLEFLVASTCESMEEVIGDASGISKNIGIFSRLKSLNLNYLPNLKSISGRALSFPSLTYLSVEECPNLRKLPLDSNSARNSLKTIIGESEWWEGLKWENETIQHTFTPYFIIW</sequence>
<dbReference type="SUPFAM" id="SSF52058">
    <property type="entry name" value="L domain-like"/>
    <property type="match status" value="1"/>
</dbReference>
<dbReference type="InterPro" id="IPR050905">
    <property type="entry name" value="Plant_NBS-LRR"/>
</dbReference>
<comment type="caution">
    <text evidence="11">The sequence shown here is derived from an EMBL/GenBank/DDBJ whole genome shotgun (WGS) entry which is preliminary data.</text>
</comment>
<gene>
    <name evidence="11" type="primary">VvCHDp000705_1</name>
    <name evidence="11" type="ORF">CK203_049206</name>
</gene>
<evidence type="ECO:0000259" key="10">
    <source>
        <dbReference type="Pfam" id="PF23559"/>
    </source>
</evidence>
<organism evidence="11 12">
    <name type="scientific">Vitis vinifera</name>
    <name type="common">Grape</name>
    <dbReference type="NCBI Taxonomy" id="29760"/>
    <lineage>
        <taxon>Eukaryota</taxon>
        <taxon>Viridiplantae</taxon>
        <taxon>Streptophyta</taxon>
        <taxon>Embryophyta</taxon>
        <taxon>Tracheophyta</taxon>
        <taxon>Spermatophyta</taxon>
        <taxon>Magnoliopsida</taxon>
        <taxon>eudicotyledons</taxon>
        <taxon>Gunneridae</taxon>
        <taxon>Pentapetalae</taxon>
        <taxon>rosids</taxon>
        <taxon>Vitales</taxon>
        <taxon>Vitaceae</taxon>
        <taxon>Viteae</taxon>
        <taxon>Vitis</taxon>
    </lineage>
</organism>
<dbReference type="Pfam" id="PF23559">
    <property type="entry name" value="WHD_DRP"/>
    <property type="match status" value="1"/>
</dbReference>
<dbReference type="Pfam" id="PF23247">
    <property type="entry name" value="LRR_RPS2"/>
    <property type="match status" value="1"/>
</dbReference>
<dbReference type="InterPro" id="IPR002182">
    <property type="entry name" value="NB-ARC"/>
</dbReference>
<dbReference type="Proteomes" id="UP000288805">
    <property type="component" value="Unassembled WGS sequence"/>
</dbReference>
<dbReference type="InterPro" id="IPR042197">
    <property type="entry name" value="Apaf_helical"/>
</dbReference>
<evidence type="ECO:0000256" key="6">
    <source>
        <dbReference type="ARBA" id="ARBA00022840"/>
    </source>
</evidence>
<feature type="domain" description="Disease resistance protein winged helix" evidence="10">
    <location>
        <begin position="245"/>
        <end position="309"/>
    </location>
</feature>
<dbReference type="PANTHER" id="PTHR33463:SF220">
    <property type="entry name" value="NB-ARC DOMAIN-CONTAINING PROTEIN"/>
    <property type="match status" value="1"/>
</dbReference>
<dbReference type="InterPro" id="IPR057135">
    <property type="entry name" value="At4g27190-like_LRR"/>
</dbReference>
<dbReference type="GO" id="GO:0043531">
    <property type="term" value="F:ADP binding"/>
    <property type="evidence" value="ECO:0007669"/>
    <property type="project" value="InterPro"/>
</dbReference>
<name>A0A438GKT2_VITVI</name>
<feature type="domain" description="NB-ARC" evidence="8">
    <location>
        <begin position="32"/>
        <end position="191"/>
    </location>
</feature>
<dbReference type="FunFam" id="1.10.8.430:FF:000003">
    <property type="entry name" value="Probable disease resistance protein At5g66910"/>
    <property type="match status" value="1"/>
</dbReference>
<dbReference type="Pfam" id="PF00931">
    <property type="entry name" value="NB-ARC"/>
    <property type="match status" value="1"/>
</dbReference>
<protein>
    <submittedName>
        <fullName evidence="11">Putative disease resistance protein</fullName>
    </submittedName>
</protein>
<dbReference type="FunFam" id="3.40.50.300:FF:001091">
    <property type="entry name" value="Probable disease resistance protein At1g61300"/>
    <property type="match status" value="1"/>
</dbReference>
<dbReference type="Gene3D" id="3.80.10.10">
    <property type="entry name" value="Ribonuclease Inhibitor"/>
    <property type="match status" value="1"/>
</dbReference>
<evidence type="ECO:0000256" key="2">
    <source>
        <dbReference type="ARBA" id="ARBA00022614"/>
    </source>
</evidence>
<keyword evidence="2" id="KW-0433">Leucine-rich repeat</keyword>
<dbReference type="InterPro" id="IPR027417">
    <property type="entry name" value="P-loop_NTPase"/>
</dbReference>
<evidence type="ECO:0000313" key="11">
    <source>
        <dbReference type="EMBL" id="RVW72807.1"/>
    </source>
</evidence>
<feature type="domain" description="Disease resistance protein At4g27190-like leucine-rich repeats" evidence="9">
    <location>
        <begin position="365"/>
        <end position="465"/>
    </location>
</feature>
<dbReference type="GO" id="GO:0005524">
    <property type="term" value="F:ATP binding"/>
    <property type="evidence" value="ECO:0007669"/>
    <property type="project" value="UniProtKB-KW"/>
</dbReference>
<evidence type="ECO:0000313" key="12">
    <source>
        <dbReference type="Proteomes" id="UP000288805"/>
    </source>
</evidence>
<dbReference type="Gene3D" id="1.10.8.430">
    <property type="entry name" value="Helical domain of apoptotic protease-activating factors"/>
    <property type="match status" value="1"/>
</dbReference>
<reference evidence="11 12" key="1">
    <citation type="journal article" date="2018" name="PLoS Genet.">
        <title>Population sequencing reveals clonal diversity and ancestral inbreeding in the grapevine cultivar Chardonnay.</title>
        <authorList>
            <person name="Roach M.J."/>
            <person name="Johnson D.L."/>
            <person name="Bohlmann J."/>
            <person name="van Vuuren H.J."/>
            <person name="Jones S.J."/>
            <person name="Pretorius I.S."/>
            <person name="Schmidt S.A."/>
            <person name="Borneman A.R."/>
        </authorList>
    </citation>
    <scope>NUCLEOTIDE SEQUENCE [LARGE SCALE GENOMIC DNA]</scope>
    <source>
        <strain evidence="12">cv. Chardonnay</strain>
        <tissue evidence="11">Leaf</tissue>
    </source>
</reference>
<proteinExistence type="inferred from homology"/>
<dbReference type="Gene3D" id="3.40.50.300">
    <property type="entry name" value="P-loop containing nucleotide triphosphate hydrolases"/>
    <property type="match status" value="1"/>
</dbReference>
<comment type="similarity">
    <text evidence="1">Belongs to the disease resistance NB-LRR family.</text>
</comment>
<evidence type="ECO:0000256" key="4">
    <source>
        <dbReference type="ARBA" id="ARBA00022741"/>
    </source>
</evidence>
<keyword evidence="3" id="KW-0677">Repeat</keyword>
<accession>A0A438GKT2</accession>